<evidence type="ECO:0000313" key="3">
    <source>
        <dbReference type="Proteomes" id="UP001199355"/>
    </source>
</evidence>
<keyword evidence="3" id="KW-1185">Reference proteome</keyword>
<comment type="caution">
    <text evidence="2">The sequence shown here is derived from an EMBL/GenBank/DDBJ whole genome shotgun (WGS) entry which is preliminary data.</text>
</comment>
<feature type="domain" description="HPr" evidence="1">
    <location>
        <begin position="1"/>
        <end position="75"/>
    </location>
</feature>
<dbReference type="SUPFAM" id="SSF55594">
    <property type="entry name" value="HPr-like"/>
    <property type="match status" value="1"/>
</dbReference>
<gene>
    <name evidence="2" type="ORF">LKD45_14935</name>
</gene>
<accession>A0AAE3AW94</accession>
<dbReference type="AlphaFoldDB" id="A0AAE3AW94"/>
<organism evidence="2 3">
    <name type="scientific">Gallintestinimicrobium propionicum</name>
    <dbReference type="NCBI Taxonomy" id="2981770"/>
    <lineage>
        <taxon>Bacteria</taxon>
        <taxon>Bacillati</taxon>
        <taxon>Bacillota</taxon>
        <taxon>Clostridia</taxon>
        <taxon>Lachnospirales</taxon>
        <taxon>Lachnospiraceae</taxon>
        <taxon>Gallintestinimicrobium</taxon>
    </lineage>
</organism>
<dbReference type="InterPro" id="IPR000032">
    <property type="entry name" value="HPr-like"/>
</dbReference>
<protein>
    <submittedName>
        <fullName evidence="2">HPr family phosphocarrier protein</fullName>
    </submittedName>
</protein>
<sequence length="75" mass="8282">MNKIKIRLNATADVQEFVRAAEKCDFDVDIQYDSTIVDAKSILGIFSLGLAKIFTVNCHGENAEFVDAIQKFAVA</sequence>
<dbReference type="InterPro" id="IPR002114">
    <property type="entry name" value="PTS_HPr_Ser_P_site"/>
</dbReference>
<dbReference type="Proteomes" id="UP001199355">
    <property type="component" value="Unassembled WGS sequence"/>
</dbReference>
<dbReference type="Gene3D" id="3.30.1340.10">
    <property type="entry name" value="HPr-like"/>
    <property type="match status" value="1"/>
</dbReference>
<dbReference type="Pfam" id="PF00381">
    <property type="entry name" value="PTS-HPr"/>
    <property type="match status" value="1"/>
</dbReference>
<dbReference type="EMBL" id="JAJEQF010000053">
    <property type="protein sequence ID" value="MCC2168966.1"/>
    <property type="molecule type" value="Genomic_DNA"/>
</dbReference>
<dbReference type="PROSITE" id="PS51350">
    <property type="entry name" value="PTS_HPR_DOM"/>
    <property type="match status" value="1"/>
</dbReference>
<dbReference type="InterPro" id="IPR035895">
    <property type="entry name" value="HPr-like_sf"/>
</dbReference>
<dbReference type="PROSITE" id="PS00589">
    <property type="entry name" value="PTS_HPR_SER"/>
    <property type="match status" value="1"/>
</dbReference>
<evidence type="ECO:0000313" key="2">
    <source>
        <dbReference type="EMBL" id="MCC2168966.1"/>
    </source>
</evidence>
<proteinExistence type="predicted"/>
<evidence type="ECO:0000259" key="1">
    <source>
        <dbReference type="PROSITE" id="PS51350"/>
    </source>
</evidence>
<reference evidence="2 3" key="1">
    <citation type="submission" date="2021-10" db="EMBL/GenBank/DDBJ databases">
        <title>Anaerobic single-cell dispensing facilitates the cultivation of human gut bacteria.</title>
        <authorList>
            <person name="Afrizal A."/>
        </authorList>
    </citation>
    <scope>NUCLEOTIDE SEQUENCE [LARGE SCALE GENOMIC DNA]</scope>
    <source>
        <strain evidence="2 3">CLA-AA-H244</strain>
    </source>
</reference>
<name>A0AAE3AW94_9FIRM</name>